<evidence type="ECO:0000256" key="2">
    <source>
        <dbReference type="ARBA" id="ARBA00023002"/>
    </source>
</evidence>
<evidence type="ECO:0000256" key="3">
    <source>
        <dbReference type="RuleBase" id="RU000363"/>
    </source>
</evidence>
<dbReference type="PROSITE" id="PS00061">
    <property type="entry name" value="ADH_SHORT"/>
    <property type="match status" value="1"/>
</dbReference>
<dbReference type="PRINTS" id="PR00080">
    <property type="entry name" value="SDRFAMILY"/>
</dbReference>
<organism evidence="4">
    <name type="scientific">Lygus hesperus</name>
    <name type="common">Western plant bug</name>
    <dbReference type="NCBI Taxonomy" id="30085"/>
    <lineage>
        <taxon>Eukaryota</taxon>
        <taxon>Metazoa</taxon>
        <taxon>Ecdysozoa</taxon>
        <taxon>Arthropoda</taxon>
        <taxon>Hexapoda</taxon>
        <taxon>Insecta</taxon>
        <taxon>Pterygota</taxon>
        <taxon>Neoptera</taxon>
        <taxon>Paraneoptera</taxon>
        <taxon>Hemiptera</taxon>
        <taxon>Heteroptera</taxon>
        <taxon>Panheteroptera</taxon>
        <taxon>Cimicomorpha</taxon>
        <taxon>Miridae</taxon>
        <taxon>Mirini</taxon>
        <taxon>Lygus</taxon>
    </lineage>
</organism>
<dbReference type="SUPFAM" id="SSF51735">
    <property type="entry name" value="NAD(P)-binding Rossmann-fold domains"/>
    <property type="match status" value="1"/>
</dbReference>
<reference evidence="4" key="1">
    <citation type="journal article" date="2014" name="PLoS ONE">
        <title>Transcriptome-Based Identification of ABC Transporters in the Western Tarnished Plant Bug Lygus hesperus.</title>
        <authorList>
            <person name="Hull J.J."/>
            <person name="Chaney K."/>
            <person name="Geib S.M."/>
            <person name="Fabrick J.A."/>
            <person name="Brent C.S."/>
            <person name="Walsh D."/>
            <person name="Lavine L.C."/>
        </authorList>
    </citation>
    <scope>NUCLEOTIDE SEQUENCE</scope>
</reference>
<proteinExistence type="inferred from homology"/>
<evidence type="ECO:0000313" key="5">
    <source>
        <dbReference type="EMBL" id="JAG51451.1"/>
    </source>
</evidence>
<dbReference type="PANTHER" id="PTHR24322">
    <property type="entry name" value="PKSB"/>
    <property type="match status" value="1"/>
</dbReference>
<dbReference type="InterPro" id="IPR020904">
    <property type="entry name" value="Sc_DH/Rdtase_CS"/>
</dbReference>
<dbReference type="Pfam" id="PF14223">
    <property type="entry name" value="Retrotran_gag_2"/>
    <property type="match status" value="1"/>
</dbReference>
<sequence length="384" mass="43089">MDININNDLLSIMMLYSLSPSYENFRVAIESRDTLPTPTELKVKILEEADARGNDESRSANEEAFYSKKQGMTSPKRVEREIIDWTRFLSEVVYGVVLTVFYILKEILELVIPPKQKSLQGEHVLVTGAARGLGREICLRLVKEGCRISAVDVLQDKVVETVAMCNALRPNCAAAYVYDITDKKQIEAMVSDLDPVDILINNAGIVSSASILEVSEQSIQRMFDVNVMSHFWTIRAFLPGMIERGKGHICATASAAAFTQAENIAPYTATKYAVTGLMLCLREEFRRAHPEIKITTLHPFFITPAASSPEHWTVNSRLPDVTAVQSANFMIDGIKKEKVTVTVPTHLYYLLQLLRWLPTPAGETWRDIFYAKIDSIEKKNGKTP</sequence>
<dbReference type="AlphaFoldDB" id="A0A0A9XPN3"/>
<reference evidence="4" key="2">
    <citation type="submission" date="2014-07" db="EMBL/GenBank/DDBJ databases">
        <authorList>
            <person name="Hull J."/>
        </authorList>
    </citation>
    <scope>NUCLEOTIDE SEQUENCE</scope>
</reference>
<protein>
    <submittedName>
        <fullName evidence="4">Epidermal retinol dehydrogenase 2</fullName>
    </submittedName>
</protein>
<dbReference type="Gene3D" id="3.40.50.720">
    <property type="entry name" value="NAD(P)-binding Rossmann-like Domain"/>
    <property type="match status" value="1"/>
</dbReference>
<evidence type="ECO:0000256" key="1">
    <source>
        <dbReference type="ARBA" id="ARBA00006484"/>
    </source>
</evidence>
<evidence type="ECO:0000313" key="4">
    <source>
        <dbReference type="EMBL" id="JAG20793.1"/>
    </source>
</evidence>
<keyword evidence="2" id="KW-0560">Oxidoreductase</keyword>
<dbReference type="EMBL" id="GBRD01014375">
    <property type="protein sequence ID" value="JAG51451.1"/>
    <property type="molecule type" value="Transcribed_RNA"/>
</dbReference>
<dbReference type="EMBL" id="GBHO01022811">
    <property type="protein sequence ID" value="JAG20793.1"/>
    <property type="molecule type" value="Transcribed_RNA"/>
</dbReference>
<name>A0A0A9XPN3_LYGHE</name>
<dbReference type="GO" id="GO:0016616">
    <property type="term" value="F:oxidoreductase activity, acting on the CH-OH group of donors, NAD or NADP as acceptor"/>
    <property type="evidence" value="ECO:0007669"/>
    <property type="project" value="TreeGrafter"/>
</dbReference>
<dbReference type="Pfam" id="PF00106">
    <property type="entry name" value="adh_short"/>
    <property type="match status" value="1"/>
</dbReference>
<dbReference type="GO" id="GO:0005811">
    <property type="term" value="C:lipid droplet"/>
    <property type="evidence" value="ECO:0007669"/>
    <property type="project" value="TreeGrafter"/>
</dbReference>
<reference evidence="5" key="3">
    <citation type="submission" date="2014-09" db="EMBL/GenBank/DDBJ databases">
        <authorList>
            <person name="Magalhaes I.L.F."/>
            <person name="Oliveira U."/>
            <person name="Santos F.R."/>
            <person name="Vidigal T.H.D.A."/>
            <person name="Brescovit A.D."/>
            <person name="Santos A.J."/>
        </authorList>
    </citation>
    <scope>NUCLEOTIDE SEQUENCE</scope>
</reference>
<gene>
    <name evidence="4" type="primary">SDR16C5_2</name>
    <name evidence="4" type="ORF">CM83_33494</name>
</gene>
<comment type="similarity">
    <text evidence="1 3">Belongs to the short-chain dehydrogenases/reductases (SDR) family.</text>
</comment>
<accession>A0A0A9XPN3</accession>
<dbReference type="PRINTS" id="PR00081">
    <property type="entry name" value="GDHRDH"/>
</dbReference>
<dbReference type="InterPro" id="IPR036291">
    <property type="entry name" value="NAD(P)-bd_dom_sf"/>
</dbReference>
<dbReference type="InterPro" id="IPR002347">
    <property type="entry name" value="SDR_fam"/>
</dbReference>
<dbReference type="PANTHER" id="PTHR24322:SF736">
    <property type="entry name" value="RETINOL DEHYDROGENASE 10"/>
    <property type="match status" value="1"/>
</dbReference>